<protein>
    <recommendedName>
        <fullName evidence="3">Small RNA 2'-O-methyltransferase</fullName>
        <ecNumber evidence="11">2.1.1.386</ecNumber>
    </recommendedName>
</protein>
<evidence type="ECO:0000256" key="12">
    <source>
        <dbReference type="ARBA" id="ARBA00048418"/>
    </source>
</evidence>
<evidence type="ECO:0000256" key="11">
    <source>
        <dbReference type="ARBA" id="ARBA00035025"/>
    </source>
</evidence>
<evidence type="ECO:0000256" key="13">
    <source>
        <dbReference type="SAM" id="MobiDB-lite"/>
    </source>
</evidence>
<evidence type="ECO:0000256" key="1">
    <source>
        <dbReference type="ARBA" id="ARBA00001946"/>
    </source>
</evidence>
<dbReference type="EMBL" id="BAABGZ010000018">
    <property type="protein sequence ID" value="GAA4355815.1"/>
    <property type="molecule type" value="Genomic_DNA"/>
</dbReference>
<evidence type="ECO:0000256" key="2">
    <source>
        <dbReference type="ARBA" id="ARBA00009026"/>
    </source>
</evidence>
<dbReference type="PANTHER" id="PTHR21404">
    <property type="entry name" value="HEN1"/>
    <property type="match status" value="1"/>
</dbReference>
<evidence type="ECO:0000256" key="8">
    <source>
        <dbReference type="ARBA" id="ARBA00022842"/>
    </source>
</evidence>
<dbReference type="Pfam" id="PF12623">
    <property type="entry name" value="Hen1_L"/>
    <property type="match status" value="1"/>
</dbReference>
<keyword evidence="9" id="KW-0694">RNA-binding</keyword>
<evidence type="ECO:0000256" key="6">
    <source>
        <dbReference type="ARBA" id="ARBA00022691"/>
    </source>
</evidence>
<comment type="similarity">
    <text evidence="2">Belongs to the methyltransferase superfamily. HEN1 family.</text>
</comment>
<name>A0ABP8ICA4_9BACT</name>
<dbReference type="InterPro" id="IPR024740">
    <property type="entry name" value="Hen1_N"/>
</dbReference>
<dbReference type="InterPro" id="IPR038546">
    <property type="entry name" value="Hen1_N_sf"/>
</dbReference>
<dbReference type="EC" id="2.1.1.386" evidence="11"/>
<dbReference type="InterPro" id="IPR024026">
    <property type="entry name" value="3'-RNA_MeTfrase_Hen1_bac"/>
</dbReference>
<feature type="region of interest" description="Disordered" evidence="13">
    <location>
        <begin position="245"/>
        <end position="294"/>
    </location>
</feature>
<keyword evidence="6" id="KW-0949">S-adenosyl-L-methionine</keyword>
<keyword evidence="4" id="KW-0489">Methyltransferase</keyword>
<comment type="cofactor">
    <cofactor evidence="1">
        <name>Mg(2+)</name>
        <dbReference type="ChEBI" id="CHEBI:18420"/>
    </cofactor>
</comment>
<comment type="catalytic activity">
    <reaction evidence="12">
        <text>small RNA 3'-end nucleotide + S-adenosyl-L-methionine = small RNA 3'-end 2'-O-methylnucleotide + S-adenosyl-L-homocysteine + H(+)</text>
        <dbReference type="Rhea" id="RHEA:37887"/>
        <dbReference type="Rhea" id="RHEA-COMP:10415"/>
        <dbReference type="Rhea" id="RHEA-COMP:10416"/>
        <dbReference type="ChEBI" id="CHEBI:15378"/>
        <dbReference type="ChEBI" id="CHEBI:57856"/>
        <dbReference type="ChEBI" id="CHEBI:59789"/>
        <dbReference type="ChEBI" id="CHEBI:74896"/>
        <dbReference type="ChEBI" id="CHEBI:74898"/>
        <dbReference type="EC" id="2.1.1.386"/>
    </reaction>
</comment>
<dbReference type="Gene3D" id="3.40.50.150">
    <property type="entry name" value="Vaccinia Virus protein VP39"/>
    <property type="match status" value="1"/>
</dbReference>
<dbReference type="PANTHER" id="PTHR21404:SF3">
    <property type="entry name" value="SMALL RNA 2'-O-METHYLTRANSFERASE"/>
    <property type="match status" value="1"/>
</dbReference>
<keyword evidence="8" id="KW-0460">Magnesium</keyword>
<accession>A0ABP8ICA4</accession>
<proteinExistence type="inferred from homology"/>
<evidence type="ECO:0000259" key="14">
    <source>
        <dbReference type="Pfam" id="PF12623"/>
    </source>
</evidence>
<dbReference type="Proteomes" id="UP001501153">
    <property type="component" value="Unassembled WGS sequence"/>
</dbReference>
<feature type="domain" description="Hen1 N-terminal" evidence="14">
    <location>
        <begin position="1"/>
        <end position="242"/>
    </location>
</feature>
<evidence type="ECO:0000256" key="5">
    <source>
        <dbReference type="ARBA" id="ARBA00022679"/>
    </source>
</evidence>
<dbReference type="Pfam" id="PF13489">
    <property type="entry name" value="Methyltransf_23"/>
    <property type="match status" value="1"/>
</dbReference>
<reference evidence="16" key="1">
    <citation type="journal article" date="2019" name="Int. J. Syst. Evol. Microbiol.">
        <title>The Global Catalogue of Microorganisms (GCM) 10K type strain sequencing project: providing services to taxonomists for standard genome sequencing and annotation.</title>
        <authorList>
            <consortium name="The Broad Institute Genomics Platform"/>
            <consortium name="The Broad Institute Genome Sequencing Center for Infectious Disease"/>
            <person name="Wu L."/>
            <person name="Ma J."/>
        </authorList>
    </citation>
    <scope>NUCLEOTIDE SEQUENCE [LARGE SCALE GENOMIC DNA]</scope>
    <source>
        <strain evidence="16">JCM 17923</strain>
    </source>
</reference>
<evidence type="ECO:0000313" key="16">
    <source>
        <dbReference type="Proteomes" id="UP001501153"/>
    </source>
</evidence>
<evidence type="ECO:0000256" key="9">
    <source>
        <dbReference type="ARBA" id="ARBA00022884"/>
    </source>
</evidence>
<dbReference type="CDD" id="cd02440">
    <property type="entry name" value="AdoMet_MTases"/>
    <property type="match status" value="1"/>
</dbReference>
<evidence type="ECO:0000256" key="3">
    <source>
        <dbReference type="ARBA" id="ARBA00021330"/>
    </source>
</evidence>
<organism evidence="15 16">
    <name type="scientific">Hymenobacter saemangeumensis</name>
    <dbReference type="NCBI Taxonomy" id="1084522"/>
    <lineage>
        <taxon>Bacteria</taxon>
        <taxon>Pseudomonadati</taxon>
        <taxon>Bacteroidota</taxon>
        <taxon>Cytophagia</taxon>
        <taxon>Cytophagales</taxon>
        <taxon>Hymenobacteraceae</taxon>
        <taxon>Hymenobacter</taxon>
    </lineage>
</organism>
<evidence type="ECO:0000256" key="4">
    <source>
        <dbReference type="ARBA" id="ARBA00022603"/>
    </source>
</evidence>
<keyword evidence="5" id="KW-0808">Transferase</keyword>
<keyword evidence="7" id="KW-0479">Metal-binding</keyword>
<comment type="caution">
    <text evidence="15">The sequence shown here is derived from an EMBL/GenBank/DDBJ whole genome shotgun (WGS) entry which is preliminary data.</text>
</comment>
<gene>
    <name evidence="15" type="ORF">GCM10023185_19030</name>
</gene>
<keyword evidence="10" id="KW-0943">RNA-mediated gene silencing</keyword>
<evidence type="ECO:0000256" key="10">
    <source>
        <dbReference type="ARBA" id="ARBA00023158"/>
    </source>
</evidence>
<dbReference type="SUPFAM" id="SSF53335">
    <property type="entry name" value="S-adenosyl-L-methionine-dependent methyltransferases"/>
    <property type="match status" value="1"/>
</dbReference>
<dbReference type="NCBIfam" id="TIGR04074">
    <property type="entry name" value="bacter_Hen1"/>
    <property type="match status" value="1"/>
</dbReference>
<sequence>MLLTITTTYQPATDLGYLLHKNPARLQSLDVAGGQAHIFYPEATPERCTAALLLDLDPVALVRGRGGASGEGFALEQYVNDRPYVASSFLSAALSKAFGTAMNGTCKDRPALPAQALPLEVKVAVVSAPGPDWPRRLFQPLGYEVAVEATPLDPTMPEWGDSRYFTLHLRHQGLRLQDVLTHLYVLLPVLDNDKHYYIGEAEADKLLHRGEGWLATHPERGFITRRYLRYRALYVNPLLERLLEGDEETEKPAPENLTPGPSPKERGASFEEVSSGSPSPGERGQGGEVPDEGDRKLSLHDQRLQQVAHEIYQLSPKRVLDLGCGEGKLLRLLMRQAKIEYILGMDVSHQALSRAAQRLHLDELAPRQRARIDLIQGSLLYRDPRLNGFDAAALVEVIEHLDENRLAALEAVVFGQARPAHVFVTTPNAEYNQLFEKLHAGEFRHDDHRFEWTRAEFAAWAAGVAERHGYQVRIVGMGEEAEGVGAPSQLAVFGLLTAAPESDKSSNSVVDA</sequence>
<feature type="compositionally biased region" description="Low complexity" evidence="13">
    <location>
        <begin position="270"/>
        <end position="282"/>
    </location>
</feature>
<evidence type="ECO:0000256" key="7">
    <source>
        <dbReference type="ARBA" id="ARBA00022723"/>
    </source>
</evidence>
<dbReference type="RefSeq" id="WP_345235795.1">
    <property type="nucleotide sequence ID" value="NZ_BAABGZ010000018.1"/>
</dbReference>
<evidence type="ECO:0000313" key="15">
    <source>
        <dbReference type="EMBL" id="GAA4355815.1"/>
    </source>
</evidence>
<dbReference type="Gene3D" id="3.30.1610.20">
    <property type="entry name" value="Hen1, N-terminal domain"/>
    <property type="match status" value="1"/>
</dbReference>
<dbReference type="InterPro" id="IPR026610">
    <property type="entry name" value="Hen1"/>
</dbReference>
<dbReference type="InterPro" id="IPR029063">
    <property type="entry name" value="SAM-dependent_MTases_sf"/>
</dbReference>
<keyword evidence="16" id="KW-1185">Reference proteome</keyword>